<protein>
    <submittedName>
        <fullName evidence="1">Uncharacterized protein</fullName>
    </submittedName>
</protein>
<dbReference type="AlphaFoldDB" id="A0A5B7E2W4"/>
<evidence type="ECO:0000313" key="2">
    <source>
        <dbReference type="Proteomes" id="UP000324222"/>
    </source>
</evidence>
<dbReference type="OrthoDB" id="5323195at2759"/>
<accession>A0A5B7E2W4</accession>
<proteinExistence type="predicted"/>
<sequence length="148" mass="17020">MDPRHILPELPPSRGLLVDAGRSSIVQCRTYPKYISSFSQHRHSKCKFSVLRTIVNFLKMRYQEKNTEHYTFEEMTRKAGLLHLDPEVKKLHVLQVAGNLDRVAVQVNLYITAHLMPTSEERNPLYKKTKEQNTPQNACVACGNSEVL</sequence>
<organism evidence="1 2">
    <name type="scientific">Portunus trituberculatus</name>
    <name type="common">Swimming crab</name>
    <name type="synonym">Neptunus trituberculatus</name>
    <dbReference type="NCBI Taxonomy" id="210409"/>
    <lineage>
        <taxon>Eukaryota</taxon>
        <taxon>Metazoa</taxon>
        <taxon>Ecdysozoa</taxon>
        <taxon>Arthropoda</taxon>
        <taxon>Crustacea</taxon>
        <taxon>Multicrustacea</taxon>
        <taxon>Malacostraca</taxon>
        <taxon>Eumalacostraca</taxon>
        <taxon>Eucarida</taxon>
        <taxon>Decapoda</taxon>
        <taxon>Pleocyemata</taxon>
        <taxon>Brachyura</taxon>
        <taxon>Eubrachyura</taxon>
        <taxon>Portunoidea</taxon>
        <taxon>Portunidae</taxon>
        <taxon>Portuninae</taxon>
        <taxon>Portunus</taxon>
    </lineage>
</organism>
<keyword evidence="2" id="KW-1185">Reference proteome</keyword>
<dbReference type="EMBL" id="VSRR010001796">
    <property type="protein sequence ID" value="MPC27739.1"/>
    <property type="molecule type" value="Genomic_DNA"/>
</dbReference>
<name>A0A5B7E2W4_PORTR</name>
<dbReference type="Gene3D" id="1.10.10.10">
    <property type="entry name" value="Winged helix-like DNA-binding domain superfamily/Winged helix DNA-binding domain"/>
    <property type="match status" value="1"/>
</dbReference>
<dbReference type="InterPro" id="IPR036388">
    <property type="entry name" value="WH-like_DNA-bd_sf"/>
</dbReference>
<dbReference type="Proteomes" id="UP000324222">
    <property type="component" value="Unassembled WGS sequence"/>
</dbReference>
<reference evidence="1 2" key="1">
    <citation type="submission" date="2019-05" db="EMBL/GenBank/DDBJ databases">
        <title>Another draft genome of Portunus trituberculatus and its Hox gene families provides insights of decapod evolution.</title>
        <authorList>
            <person name="Jeong J.-H."/>
            <person name="Song I."/>
            <person name="Kim S."/>
            <person name="Choi T."/>
            <person name="Kim D."/>
            <person name="Ryu S."/>
            <person name="Kim W."/>
        </authorList>
    </citation>
    <scope>NUCLEOTIDE SEQUENCE [LARGE SCALE GENOMIC DNA]</scope>
    <source>
        <tissue evidence="1">Muscle</tissue>
    </source>
</reference>
<gene>
    <name evidence="1" type="ORF">E2C01_020918</name>
</gene>
<evidence type="ECO:0000313" key="1">
    <source>
        <dbReference type="EMBL" id="MPC27739.1"/>
    </source>
</evidence>
<comment type="caution">
    <text evidence="1">The sequence shown here is derived from an EMBL/GenBank/DDBJ whole genome shotgun (WGS) entry which is preliminary data.</text>
</comment>